<dbReference type="EMBL" id="JAZHRV010000001">
    <property type="protein sequence ID" value="MEH2556310.1"/>
    <property type="molecule type" value="Genomic_DNA"/>
</dbReference>
<gene>
    <name evidence="2" type="ORF">V1286_003839</name>
</gene>
<organism evidence="2 3">
    <name type="scientific">Bradyrhizobium algeriense</name>
    <dbReference type="NCBI Taxonomy" id="634784"/>
    <lineage>
        <taxon>Bacteria</taxon>
        <taxon>Pseudomonadati</taxon>
        <taxon>Pseudomonadota</taxon>
        <taxon>Alphaproteobacteria</taxon>
        <taxon>Hyphomicrobiales</taxon>
        <taxon>Nitrobacteraceae</taxon>
        <taxon>Bradyrhizobium</taxon>
    </lineage>
</organism>
<evidence type="ECO:0000313" key="3">
    <source>
        <dbReference type="Proteomes" id="UP001364224"/>
    </source>
</evidence>
<name>A0ABU8BCV9_9BRAD</name>
<comment type="caution">
    <text evidence="2">The sequence shown here is derived from an EMBL/GenBank/DDBJ whole genome shotgun (WGS) entry which is preliminary data.</text>
</comment>
<keyword evidence="3" id="KW-1185">Reference proteome</keyword>
<dbReference type="Proteomes" id="UP001364224">
    <property type="component" value="Unassembled WGS sequence"/>
</dbReference>
<accession>A0ABU8BCV9</accession>
<dbReference type="RefSeq" id="WP_334490261.1">
    <property type="nucleotide sequence ID" value="NZ_JAZHRV010000001.1"/>
</dbReference>
<keyword evidence="1" id="KW-0812">Transmembrane</keyword>
<sequence>MSEWLSDRILSDRIVEEAARRIYESQQSRLSDQSTTAAKRAWRSEDVPAKFWDSYLEDARSALSFDGRMKQSTHENFVRDEAALPGSDRTFGLVMAAALAVLSLLNGWHHGRLWPWMLLAAMLFAAAGWLKPSWLHPLNVLWMMLGLVLAKIVNPIVMGLLLFGTILPTGLIMRMRGRDLLRLKREPASDTYWIARPPGPQPETMRDQF</sequence>
<keyword evidence="1" id="KW-0472">Membrane</keyword>
<evidence type="ECO:0000313" key="2">
    <source>
        <dbReference type="EMBL" id="MEH2556310.1"/>
    </source>
</evidence>
<feature type="transmembrane region" description="Helical" evidence="1">
    <location>
        <begin position="113"/>
        <end position="130"/>
    </location>
</feature>
<protein>
    <submittedName>
        <fullName evidence="2">Uncharacterized protein</fullName>
    </submittedName>
</protein>
<proteinExistence type="predicted"/>
<reference evidence="2 3" key="1">
    <citation type="submission" date="2024-02" db="EMBL/GenBank/DDBJ databases">
        <title>Adaptive strategies in a cosmopolitan and abundant soil bacterium.</title>
        <authorList>
            <person name="Carini P."/>
        </authorList>
    </citation>
    <scope>NUCLEOTIDE SEQUENCE [LARGE SCALE GENOMIC DNA]</scope>
    <source>
        <strain evidence="2 3">AZCC 1608</strain>
    </source>
</reference>
<feature type="transmembrane region" description="Helical" evidence="1">
    <location>
        <begin position="90"/>
        <end position="108"/>
    </location>
</feature>
<feature type="transmembrane region" description="Helical" evidence="1">
    <location>
        <begin position="142"/>
        <end position="172"/>
    </location>
</feature>
<keyword evidence="1" id="KW-1133">Transmembrane helix</keyword>
<evidence type="ECO:0000256" key="1">
    <source>
        <dbReference type="SAM" id="Phobius"/>
    </source>
</evidence>